<keyword evidence="7" id="KW-0436">Ligase</keyword>
<accession>A0ABX1RB80</accession>
<evidence type="ECO:0000256" key="7">
    <source>
        <dbReference type="ARBA" id="ARBA00022598"/>
    </source>
</evidence>
<dbReference type="SMART" id="SM00823">
    <property type="entry name" value="PKS_PP"/>
    <property type="match status" value="2"/>
</dbReference>
<dbReference type="SUPFAM" id="SSF56801">
    <property type="entry name" value="Acetyl-CoA synthetase-like"/>
    <property type="match status" value="1"/>
</dbReference>
<evidence type="ECO:0000256" key="2">
    <source>
        <dbReference type="ARBA" id="ARBA00005102"/>
    </source>
</evidence>
<evidence type="ECO:0000256" key="6">
    <source>
        <dbReference type="ARBA" id="ARBA00022553"/>
    </source>
</evidence>
<sequence>MSTPPPAPDLTPDGLRATLAELTGEDVEDITDDVSLFELGLDSITLMQLANGWRRAGLDVDFARLAEQPTVSAWSALLSGGAGSAAAPAVAQPTAAADPAFDLALMQHAYWVGRTEGQPLGGVAAHLYTEFDSPVSDSSGPGVNPERLAAALGALLARHDMLRARVSDDGRQEIGPVDPDAGRSRLTVHDLRGLRATEVEAALTATRDALSHQQLDIAGGEVLTAALSLLPNGRTRLHLDVDMVAADAVSYRILLAELARLYRDPGAVLPPIGLTYRDYLAARRAQGSAEGVRAARHWRERLAELPGAPDLPLAADHPVPGPARVVRRHLLLDETERAALAEGARRHGVTLAAAVATAFAEVLGAWSAQPRFLLNVPLFDRDPLHPDVERLVGDFTSSVLLAVDLSEPIPFADRARAVRARLHADTAHAAHSGVEVLRDLTRARGEQVLAPVVFTSALNLGELFGEIVHETFGEAVWIISQGPQVLLDAQVTELHGGLLVNWDVRVREFAPGVVDAMFAAFADLVRRLGTEPAAWEDPAGGLVPPGQLAVRAAINDAATDPGWEPSRRLLHEGFFAVAARRPDAPAVVGDHETLTYGELADRALRTAGWLVGRGVGPGDLVGVTLPKGPDQVVAVLGVLAAGAGYVPVGVEQPQARAERIASVAGFDVVLDGDTLAAAATAEPLAAPVASDPEQIAYVLFTSGSTGEPKGVEVSHRAAMNTVEDLIDRYALGPADRTLAISALDFDLSVFDIAAPLSVGGAVVTVGEDARREAHAWARLVREHRVTVLNCVPPLLDMLLRSGERLGDSLRVVLLGGDRVGVDLPGRLREQVPGCRFVGLGGTTETAIHSTVCEVVDAVVPPDWQSVPYGRPLRGVRMRVVDGQGRDVPDWVPGELWIGGAGVAHGYRGDPVRTADRFLTRDGGRWYRTGDLARYRPDGTVEFLGRRDDQVKIRGFRIELGDVEAALVAAGAAAAVAVVVDGSLAAGVLRPVADGTQAPDALRSAVRALLPPHMVPERVVALSALPLTANGKVDRRAVRQLVEQAGAGGSGRVAPSGPVEWAIATIWAEALGRSEPVGTTEEFFALGGDSLIATEIVADLRADLGAATASVRTLLGAPTVARLAARLLTDEPEPQRLRRAAEIFCELAELSDAEVAAQLANQL</sequence>
<dbReference type="InterPro" id="IPR010071">
    <property type="entry name" value="AA_adenyl_dom"/>
</dbReference>
<dbReference type="Pfam" id="PF00668">
    <property type="entry name" value="Condensation"/>
    <property type="match status" value="1"/>
</dbReference>
<evidence type="ECO:0000313" key="11">
    <source>
        <dbReference type="Proteomes" id="UP001296706"/>
    </source>
</evidence>
<keyword evidence="6" id="KW-0597">Phosphoprotein</keyword>
<dbReference type="NCBIfam" id="TIGR01733">
    <property type="entry name" value="AA-adenyl-dom"/>
    <property type="match status" value="1"/>
</dbReference>
<dbReference type="Gene3D" id="3.30.559.10">
    <property type="entry name" value="Chloramphenicol acetyltransferase-like domain"/>
    <property type="match status" value="1"/>
</dbReference>
<comment type="similarity">
    <text evidence="3">Belongs to the ATP-dependent AMP-binding enzyme family. MbtB subfamily.</text>
</comment>
<feature type="domain" description="Carrier" evidence="9">
    <location>
        <begin position="1053"/>
        <end position="1130"/>
    </location>
</feature>
<protein>
    <recommendedName>
        <fullName evidence="4">Phenyloxazoline synthase MbtB</fullName>
    </recommendedName>
    <alternativeName>
        <fullName evidence="8">Mycobactin synthetase protein B</fullName>
    </alternativeName>
</protein>
<evidence type="ECO:0000259" key="9">
    <source>
        <dbReference type="PROSITE" id="PS50075"/>
    </source>
</evidence>
<comment type="caution">
    <text evidence="10">The sequence shown here is derived from an EMBL/GenBank/DDBJ whole genome shotgun (WGS) entry which is preliminary data.</text>
</comment>
<dbReference type="Gene3D" id="3.30.559.30">
    <property type="entry name" value="Nonribosomal peptide synthetase, condensation domain"/>
    <property type="match status" value="1"/>
</dbReference>
<reference evidence="10 11" key="1">
    <citation type="submission" date="2020-04" db="EMBL/GenBank/DDBJ databases">
        <authorList>
            <person name="Klaysubun C."/>
            <person name="Duangmal K."/>
            <person name="Lipun K."/>
        </authorList>
    </citation>
    <scope>NUCLEOTIDE SEQUENCE [LARGE SCALE GENOMIC DNA]</scope>
    <source>
        <strain evidence="10 11">JCM 11839</strain>
    </source>
</reference>
<dbReference type="InterPro" id="IPR020845">
    <property type="entry name" value="AMP-binding_CS"/>
</dbReference>
<dbReference type="InterPro" id="IPR009081">
    <property type="entry name" value="PP-bd_ACP"/>
</dbReference>
<name>A0ABX1RB80_9PSEU</name>
<evidence type="ECO:0000256" key="5">
    <source>
        <dbReference type="ARBA" id="ARBA00022450"/>
    </source>
</evidence>
<dbReference type="Pfam" id="PF00501">
    <property type="entry name" value="AMP-binding"/>
    <property type="match status" value="1"/>
</dbReference>
<dbReference type="InterPro" id="IPR042099">
    <property type="entry name" value="ANL_N_sf"/>
</dbReference>
<dbReference type="SUPFAM" id="SSF47336">
    <property type="entry name" value="ACP-like"/>
    <property type="match status" value="2"/>
</dbReference>
<dbReference type="SUPFAM" id="SSF52777">
    <property type="entry name" value="CoA-dependent acyltransferases"/>
    <property type="match status" value="2"/>
</dbReference>
<dbReference type="PROSITE" id="PS50075">
    <property type="entry name" value="CARRIER"/>
    <property type="match status" value="2"/>
</dbReference>
<dbReference type="InterPro" id="IPR045851">
    <property type="entry name" value="AMP-bd_C_sf"/>
</dbReference>
<dbReference type="InterPro" id="IPR057737">
    <property type="entry name" value="Condensation_MtbB-like"/>
</dbReference>
<dbReference type="Gene3D" id="1.10.1200.10">
    <property type="entry name" value="ACP-like"/>
    <property type="match status" value="2"/>
</dbReference>
<dbReference type="InterPro" id="IPR020806">
    <property type="entry name" value="PKS_PP-bd"/>
</dbReference>
<evidence type="ECO:0000256" key="1">
    <source>
        <dbReference type="ARBA" id="ARBA00001957"/>
    </source>
</evidence>
<dbReference type="InterPro" id="IPR006162">
    <property type="entry name" value="Ppantetheine_attach_site"/>
</dbReference>
<evidence type="ECO:0000256" key="3">
    <source>
        <dbReference type="ARBA" id="ARBA00007380"/>
    </source>
</evidence>
<dbReference type="CDD" id="cd19535">
    <property type="entry name" value="Cyc_NRPS"/>
    <property type="match status" value="1"/>
</dbReference>
<dbReference type="Pfam" id="PF13193">
    <property type="entry name" value="AMP-binding_C"/>
    <property type="match status" value="1"/>
</dbReference>
<dbReference type="PROSITE" id="PS00455">
    <property type="entry name" value="AMP_BINDING"/>
    <property type="match status" value="1"/>
</dbReference>
<proteinExistence type="inferred from homology"/>
<dbReference type="Pfam" id="PF00550">
    <property type="entry name" value="PP-binding"/>
    <property type="match status" value="2"/>
</dbReference>
<dbReference type="InterPro" id="IPR001242">
    <property type="entry name" value="Condensation_dom"/>
</dbReference>
<dbReference type="InterPro" id="IPR000873">
    <property type="entry name" value="AMP-dep_synth/lig_dom"/>
</dbReference>
<dbReference type="PROSITE" id="PS00012">
    <property type="entry name" value="PHOSPHOPANTETHEINE"/>
    <property type="match status" value="1"/>
</dbReference>
<dbReference type="Gene3D" id="3.30.300.30">
    <property type="match status" value="1"/>
</dbReference>
<dbReference type="RefSeq" id="WP_169394453.1">
    <property type="nucleotide sequence ID" value="NZ_JAAXKY010000008.1"/>
</dbReference>
<dbReference type="InterPro" id="IPR025110">
    <property type="entry name" value="AMP-bd_C"/>
</dbReference>
<organism evidence="10 11">
    <name type="scientific">Pseudonocardia xinjiangensis</name>
    <dbReference type="NCBI Taxonomy" id="75289"/>
    <lineage>
        <taxon>Bacteria</taxon>
        <taxon>Bacillati</taxon>
        <taxon>Actinomycetota</taxon>
        <taxon>Actinomycetes</taxon>
        <taxon>Pseudonocardiales</taxon>
        <taxon>Pseudonocardiaceae</taxon>
        <taxon>Pseudonocardia</taxon>
    </lineage>
</organism>
<keyword evidence="5" id="KW-0596">Phosphopantetheine</keyword>
<dbReference type="PANTHER" id="PTHR45527">
    <property type="entry name" value="NONRIBOSOMAL PEPTIDE SYNTHETASE"/>
    <property type="match status" value="1"/>
</dbReference>
<dbReference type="PANTHER" id="PTHR45527:SF10">
    <property type="entry name" value="PYOCHELIN SYNTHASE PCHF"/>
    <property type="match status" value="1"/>
</dbReference>
<evidence type="ECO:0000256" key="4">
    <source>
        <dbReference type="ARBA" id="ARBA00016743"/>
    </source>
</evidence>
<evidence type="ECO:0000313" key="10">
    <source>
        <dbReference type="EMBL" id="NMH76370.1"/>
    </source>
</evidence>
<dbReference type="Gene3D" id="3.40.50.12780">
    <property type="entry name" value="N-terminal domain of ligase-like"/>
    <property type="match status" value="1"/>
</dbReference>
<gene>
    <name evidence="10" type="ORF">HF577_04505</name>
</gene>
<feature type="domain" description="Carrier" evidence="9">
    <location>
        <begin position="6"/>
        <end position="82"/>
    </location>
</feature>
<dbReference type="InterPro" id="IPR036736">
    <property type="entry name" value="ACP-like_sf"/>
</dbReference>
<dbReference type="Proteomes" id="UP001296706">
    <property type="component" value="Unassembled WGS sequence"/>
</dbReference>
<keyword evidence="11" id="KW-1185">Reference proteome</keyword>
<dbReference type="EMBL" id="JAAXKY010000008">
    <property type="protein sequence ID" value="NMH76370.1"/>
    <property type="molecule type" value="Genomic_DNA"/>
</dbReference>
<comment type="cofactor">
    <cofactor evidence="1">
        <name>pantetheine 4'-phosphate</name>
        <dbReference type="ChEBI" id="CHEBI:47942"/>
    </cofactor>
</comment>
<comment type="pathway">
    <text evidence="2">Siderophore biosynthesis; mycobactin biosynthesis.</text>
</comment>
<dbReference type="InterPro" id="IPR023213">
    <property type="entry name" value="CAT-like_dom_sf"/>
</dbReference>
<evidence type="ECO:0000256" key="8">
    <source>
        <dbReference type="ARBA" id="ARBA00033440"/>
    </source>
</evidence>